<protein>
    <recommendedName>
        <fullName evidence="1">PH domain-containing protein</fullName>
    </recommendedName>
</protein>
<sequence>MERLVPGVLVTLFAALVLGAMVWAWRARRHRQSAFGRATDAPAEAARGRELARASVLYVATTAAGDPLNRLTIPGLAFRGRGVLTVRETGLSLVIPGEPETFIVRERLRSVGTSTWTIDRVVEPGGLVRIDWTYDSTTGPAEVESYVRATDLGDAGRLIDAAGAIIPNNTPQGGTSS</sequence>
<dbReference type="AlphaFoldDB" id="A0A852SS03"/>
<reference evidence="2 3" key="1">
    <citation type="submission" date="2020-07" db="EMBL/GenBank/DDBJ databases">
        <title>Sequencing the genomes of 1000 actinobacteria strains.</title>
        <authorList>
            <person name="Klenk H.-P."/>
        </authorList>
    </citation>
    <scope>NUCLEOTIDE SEQUENCE [LARGE SCALE GENOMIC DNA]</scope>
    <source>
        <strain evidence="2 3">DSM 26474</strain>
    </source>
</reference>
<gene>
    <name evidence="2" type="ORF">BJ984_002628</name>
</gene>
<feature type="domain" description="PH" evidence="1">
    <location>
        <begin position="41"/>
        <end position="160"/>
    </location>
</feature>
<name>A0A852SS03_9MICO</name>
<dbReference type="Pfam" id="PF25362">
    <property type="entry name" value="bPH_11"/>
    <property type="match status" value="1"/>
</dbReference>
<dbReference type="Proteomes" id="UP000549913">
    <property type="component" value="Unassembled WGS sequence"/>
</dbReference>
<accession>A0A852SS03</accession>
<proteinExistence type="predicted"/>
<keyword evidence="3" id="KW-1185">Reference proteome</keyword>
<organism evidence="2 3">
    <name type="scientific">Herbiconiux flava</name>
    <dbReference type="NCBI Taxonomy" id="881268"/>
    <lineage>
        <taxon>Bacteria</taxon>
        <taxon>Bacillati</taxon>
        <taxon>Actinomycetota</taxon>
        <taxon>Actinomycetes</taxon>
        <taxon>Micrococcales</taxon>
        <taxon>Microbacteriaceae</taxon>
        <taxon>Herbiconiux</taxon>
    </lineage>
</organism>
<evidence type="ECO:0000313" key="2">
    <source>
        <dbReference type="EMBL" id="NYD71470.1"/>
    </source>
</evidence>
<dbReference type="RefSeq" id="WP_179548418.1">
    <property type="nucleotide sequence ID" value="NZ_BSEW01000002.1"/>
</dbReference>
<evidence type="ECO:0000259" key="1">
    <source>
        <dbReference type="Pfam" id="PF25362"/>
    </source>
</evidence>
<dbReference type="EMBL" id="JACCBM010000001">
    <property type="protein sequence ID" value="NYD71470.1"/>
    <property type="molecule type" value="Genomic_DNA"/>
</dbReference>
<comment type="caution">
    <text evidence="2">The sequence shown here is derived from an EMBL/GenBank/DDBJ whole genome shotgun (WGS) entry which is preliminary data.</text>
</comment>
<dbReference type="InterPro" id="IPR057446">
    <property type="entry name" value="PH_bac"/>
</dbReference>
<evidence type="ECO:0000313" key="3">
    <source>
        <dbReference type="Proteomes" id="UP000549913"/>
    </source>
</evidence>